<name>A0AAD9Z9T3_9ROSI</name>
<comment type="caution">
    <text evidence="1">The sequence shown here is derived from an EMBL/GenBank/DDBJ whole genome shotgun (WGS) entry which is preliminary data.</text>
</comment>
<evidence type="ECO:0000313" key="1">
    <source>
        <dbReference type="EMBL" id="KAK3172133.1"/>
    </source>
</evidence>
<accession>A0AAD9Z9T3</accession>
<dbReference type="AlphaFoldDB" id="A0AAD9Z9T3"/>
<sequence>LYEEEQVNGTNSGKNDPRREIQDKDIVEYLDNDVLFCTDFSKVHYIRIKWIMDG</sequence>
<organism evidence="1 2">
    <name type="scientific">Dipteronia sinensis</name>
    <dbReference type="NCBI Taxonomy" id="43782"/>
    <lineage>
        <taxon>Eukaryota</taxon>
        <taxon>Viridiplantae</taxon>
        <taxon>Streptophyta</taxon>
        <taxon>Embryophyta</taxon>
        <taxon>Tracheophyta</taxon>
        <taxon>Spermatophyta</taxon>
        <taxon>Magnoliopsida</taxon>
        <taxon>eudicotyledons</taxon>
        <taxon>Gunneridae</taxon>
        <taxon>Pentapetalae</taxon>
        <taxon>rosids</taxon>
        <taxon>malvids</taxon>
        <taxon>Sapindales</taxon>
        <taxon>Sapindaceae</taxon>
        <taxon>Hippocastanoideae</taxon>
        <taxon>Acereae</taxon>
        <taxon>Dipteronia</taxon>
    </lineage>
</organism>
<reference evidence="1" key="1">
    <citation type="journal article" date="2023" name="Plant J.">
        <title>Genome sequences and population genomics provide insights into the demographic history, inbreeding, and mutation load of two 'living fossil' tree species of Dipteronia.</title>
        <authorList>
            <person name="Feng Y."/>
            <person name="Comes H.P."/>
            <person name="Chen J."/>
            <person name="Zhu S."/>
            <person name="Lu R."/>
            <person name="Zhang X."/>
            <person name="Li P."/>
            <person name="Qiu J."/>
            <person name="Olsen K.M."/>
            <person name="Qiu Y."/>
        </authorList>
    </citation>
    <scope>NUCLEOTIDE SEQUENCE</scope>
    <source>
        <strain evidence="1">NBL</strain>
    </source>
</reference>
<gene>
    <name evidence="1" type="ORF">Dsin_032582</name>
</gene>
<feature type="non-terminal residue" evidence="1">
    <location>
        <position position="1"/>
    </location>
</feature>
<protein>
    <submittedName>
        <fullName evidence="1">Uncharacterized protein</fullName>
    </submittedName>
</protein>
<dbReference type="EMBL" id="JANJYJ010000806">
    <property type="protein sequence ID" value="KAK3172133.1"/>
    <property type="molecule type" value="Genomic_DNA"/>
</dbReference>
<proteinExistence type="predicted"/>
<keyword evidence="2" id="KW-1185">Reference proteome</keyword>
<dbReference type="Proteomes" id="UP001281410">
    <property type="component" value="Unassembled WGS sequence"/>
</dbReference>
<evidence type="ECO:0000313" key="2">
    <source>
        <dbReference type="Proteomes" id="UP001281410"/>
    </source>
</evidence>